<protein>
    <submittedName>
        <fullName evidence="1">Uncharacterized protein</fullName>
    </submittedName>
</protein>
<dbReference type="Proteomes" id="UP000547614">
    <property type="component" value="Unassembled WGS sequence"/>
</dbReference>
<name>A0A839VHE2_9GAMM</name>
<keyword evidence="2" id="KW-1185">Reference proteome</keyword>
<evidence type="ECO:0000313" key="1">
    <source>
        <dbReference type="EMBL" id="MBB3192034.1"/>
    </source>
</evidence>
<gene>
    <name evidence="1" type="ORF">FHR94_003310</name>
</gene>
<organism evidence="1 2">
    <name type="scientific">Halomonas cerina</name>
    <dbReference type="NCBI Taxonomy" id="447424"/>
    <lineage>
        <taxon>Bacteria</taxon>
        <taxon>Pseudomonadati</taxon>
        <taxon>Pseudomonadota</taxon>
        <taxon>Gammaproteobacteria</taxon>
        <taxon>Oceanospirillales</taxon>
        <taxon>Halomonadaceae</taxon>
        <taxon>Halomonas</taxon>
    </lineage>
</organism>
<dbReference type="AlphaFoldDB" id="A0A839VHE2"/>
<dbReference type="EMBL" id="JACHXP010000021">
    <property type="protein sequence ID" value="MBB3192034.1"/>
    <property type="molecule type" value="Genomic_DNA"/>
</dbReference>
<sequence>MAYEIDSITAMPHSAFKERLAVGEKRDFHRMVDLSDGEQAKPQDLSLEIIEVREKDYICKVVSLL</sequence>
<comment type="caution">
    <text evidence="1">The sequence shown here is derived from an EMBL/GenBank/DDBJ whole genome shotgun (WGS) entry which is preliminary data.</text>
</comment>
<reference evidence="1 2" key="1">
    <citation type="submission" date="2020-08" db="EMBL/GenBank/DDBJ databases">
        <title>Genomic Encyclopedia of Type Strains, Phase III (KMG-III): the genomes of soil and plant-associated and newly described type strains.</title>
        <authorList>
            <person name="Whitman W."/>
        </authorList>
    </citation>
    <scope>NUCLEOTIDE SEQUENCE [LARGE SCALE GENOMIC DNA]</scope>
    <source>
        <strain evidence="1 2">CECT 7282</strain>
    </source>
</reference>
<dbReference type="RefSeq" id="WP_183327277.1">
    <property type="nucleotide sequence ID" value="NZ_JACHXP010000021.1"/>
</dbReference>
<accession>A0A839VHE2</accession>
<evidence type="ECO:0000313" key="2">
    <source>
        <dbReference type="Proteomes" id="UP000547614"/>
    </source>
</evidence>
<proteinExistence type="predicted"/>